<evidence type="ECO:0000313" key="2">
    <source>
        <dbReference type="Proteomes" id="UP001055072"/>
    </source>
</evidence>
<evidence type="ECO:0000313" key="1">
    <source>
        <dbReference type="EMBL" id="KAI0087584.1"/>
    </source>
</evidence>
<proteinExistence type="predicted"/>
<accession>A0ACB8U0A0</accession>
<name>A0ACB8U0A0_9APHY</name>
<comment type="caution">
    <text evidence="1">The sequence shown here is derived from an EMBL/GenBank/DDBJ whole genome shotgun (WGS) entry which is preliminary data.</text>
</comment>
<protein>
    <submittedName>
        <fullName evidence="1">Uncharacterized protein</fullName>
    </submittedName>
</protein>
<sequence length="292" mass="30918">MQHPEKEPSPSKLHNANANPRSLHSKRSLGLRTTPHALPDSPAAYDASEEDNDPLTDSGASAISVSDLPSSGRRAAGGLGSSGRVKGGGSGITGIAARHALAREIVSSDEALDSPTYDGDIESSTTAGPDPVSSTHYSSIRHNNHTHTHGHHHQQNASTASIASTLSPSSPPAPTLVHSTMPMHSHVSNAMGTSTNRTWQNSSPPSLLRPTPSQPSRPTEPSPATQLPGCSAPLAFDPAKLTPEDIQAWFKEVIDGPGCKVHDQWYKINPPPKDRPVRIYADGEYSVRVSYI</sequence>
<gene>
    <name evidence="1" type="ORF">BDY19DRAFT_237765</name>
</gene>
<organism evidence="1 2">
    <name type="scientific">Irpex rosettiformis</name>
    <dbReference type="NCBI Taxonomy" id="378272"/>
    <lineage>
        <taxon>Eukaryota</taxon>
        <taxon>Fungi</taxon>
        <taxon>Dikarya</taxon>
        <taxon>Basidiomycota</taxon>
        <taxon>Agaricomycotina</taxon>
        <taxon>Agaricomycetes</taxon>
        <taxon>Polyporales</taxon>
        <taxon>Irpicaceae</taxon>
        <taxon>Irpex</taxon>
    </lineage>
</organism>
<dbReference type="Proteomes" id="UP001055072">
    <property type="component" value="Unassembled WGS sequence"/>
</dbReference>
<reference evidence="1" key="1">
    <citation type="journal article" date="2021" name="Environ. Microbiol.">
        <title>Gene family expansions and transcriptome signatures uncover fungal adaptations to wood decay.</title>
        <authorList>
            <person name="Hage H."/>
            <person name="Miyauchi S."/>
            <person name="Viragh M."/>
            <person name="Drula E."/>
            <person name="Min B."/>
            <person name="Chaduli D."/>
            <person name="Navarro D."/>
            <person name="Favel A."/>
            <person name="Norest M."/>
            <person name="Lesage-Meessen L."/>
            <person name="Balint B."/>
            <person name="Merenyi Z."/>
            <person name="de Eugenio L."/>
            <person name="Morin E."/>
            <person name="Martinez A.T."/>
            <person name="Baldrian P."/>
            <person name="Stursova M."/>
            <person name="Martinez M.J."/>
            <person name="Novotny C."/>
            <person name="Magnuson J.K."/>
            <person name="Spatafora J.W."/>
            <person name="Maurice S."/>
            <person name="Pangilinan J."/>
            <person name="Andreopoulos W."/>
            <person name="LaButti K."/>
            <person name="Hundley H."/>
            <person name="Na H."/>
            <person name="Kuo A."/>
            <person name="Barry K."/>
            <person name="Lipzen A."/>
            <person name="Henrissat B."/>
            <person name="Riley R."/>
            <person name="Ahrendt S."/>
            <person name="Nagy L.G."/>
            <person name="Grigoriev I.V."/>
            <person name="Martin F."/>
            <person name="Rosso M.N."/>
        </authorList>
    </citation>
    <scope>NUCLEOTIDE SEQUENCE</scope>
    <source>
        <strain evidence="1">CBS 384.51</strain>
    </source>
</reference>
<dbReference type="EMBL" id="MU274917">
    <property type="protein sequence ID" value="KAI0087584.1"/>
    <property type="molecule type" value="Genomic_DNA"/>
</dbReference>
<keyword evidence="2" id="KW-1185">Reference proteome</keyword>